<dbReference type="Gene3D" id="3.30.420.150">
    <property type="entry name" value="Exopolyphosphatase. Domain 2"/>
    <property type="match status" value="1"/>
</dbReference>
<dbReference type="GO" id="GO:0016462">
    <property type="term" value="F:pyrophosphatase activity"/>
    <property type="evidence" value="ECO:0007669"/>
    <property type="project" value="TreeGrafter"/>
</dbReference>
<dbReference type="Pfam" id="PF02541">
    <property type="entry name" value="Ppx-GppA"/>
    <property type="match status" value="1"/>
</dbReference>
<protein>
    <submittedName>
        <fullName evidence="3">Exopolyphosphatase</fullName>
    </submittedName>
</protein>
<evidence type="ECO:0000256" key="1">
    <source>
        <dbReference type="ARBA" id="ARBA00007125"/>
    </source>
</evidence>
<dbReference type="CDD" id="cd24056">
    <property type="entry name" value="ASKHA_NBD_MtPPX1-like"/>
    <property type="match status" value="1"/>
</dbReference>
<dbReference type="SUPFAM" id="SSF53067">
    <property type="entry name" value="Actin-like ATPase domain"/>
    <property type="match status" value="2"/>
</dbReference>
<dbReference type="PANTHER" id="PTHR30005:SF0">
    <property type="entry name" value="RETROGRADE REGULATION PROTEIN 2"/>
    <property type="match status" value="1"/>
</dbReference>
<accession>A0A7Y0F190</accession>
<dbReference type="InterPro" id="IPR050273">
    <property type="entry name" value="GppA/Ppx_hydrolase"/>
</dbReference>
<evidence type="ECO:0000313" key="4">
    <source>
        <dbReference type="Proteomes" id="UP000588277"/>
    </source>
</evidence>
<comment type="similarity">
    <text evidence="1">Belongs to the GppA/Ppx family.</text>
</comment>
<feature type="domain" description="Ppx/GppA phosphatase N-terminal" evidence="2">
    <location>
        <begin position="67"/>
        <end position="347"/>
    </location>
</feature>
<proteinExistence type="inferred from homology"/>
<gene>
    <name evidence="3" type="ORF">G1C96_0741</name>
</gene>
<dbReference type="InterPro" id="IPR003695">
    <property type="entry name" value="Ppx_GppA_N"/>
</dbReference>
<dbReference type="AlphaFoldDB" id="A0A7Y0F190"/>
<evidence type="ECO:0000259" key="2">
    <source>
        <dbReference type="Pfam" id="PF02541"/>
    </source>
</evidence>
<dbReference type="PANTHER" id="PTHR30005">
    <property type="entry name" value="EXOPOLYPHOSPHATASE"/>
    <property type="match status" value="1"/>
</dbReference>
<comment type="caution">
    <text evidence="3">The sequence shown here is derived from an EMBL/GenBank/DDBJ whole genome shotgun (WGS) entry which is preliminary data.</text>
</comment>
<sequence>MRGASPAVLSARVEGLPWTGVHARAAAVIGSEPVINLRSHTTRLGVLDIGSNTVHMLIVDAAPGARPEPEASTKTTVRLMQYLKDDGSIKKSGIEAILEAVDQCMKLAEEYDITQLLAMATSAIREAPNGNKILHKIEERIGQGVTVLSGTDEARLTFLAARRWYGWDAGRLLVLDIGGGSLEVAMGSDEEPTVALSVPAGAGRITSKYLPEGTATAEELEVVRAHVRKILEPMVKSFPKSKLPNHAVGTSKTFRSLARLAGAVMRSPGREDSWIMTREQLEDWIPRLAAIEPEQRVALPGITPERTMQIVGGGIVADEIMKALNVHEVEICPWALREGAILRWLDQFGRTRLGF</sequence>
<dbReference type="InterPro" id="IPR043129">
    <property type="entry name" value="ATPase_NBD"/>
</dbReference>
<name>A0A7Y0F190_9BIFI</name>
<evidence type="ECO:0000313" key="3">
    <source>
        <dbReference type="EMBL" id="NMN00164.1"/>
    </source>
</evidence>
<dbReference type="PROSITE" id="PS00369">
    <property type="entry name" value="PTS_HPR_HIS"/>
    <property type="match status" value="1"/>
</dbReference>
<dbReference type="Proteomes" id="UP000588277">
    <property type="component" value="Unassembled WGS sequence"/>
</dbReference>
<dbReference type="InterPro" id="IPR001020">
    <property type="entry name" value="PTS_HPr_His_P_site"/>
</dbReference>
<organism evidence="3 4">
    <name type="scientific">Bifidobacterium moraviense</name>
    <dbReference type="NCBI Taxonomy" id="2675323"/>
    <lineage>
        <taxon>Bacteria</taxon>
        <taxon>Bacillati</taxon>
        <taxon>Actinomycetota</taxon>
        <taxon>Actinomycetes</taxon>
        <taxon>Bifidobacteriales</taxon>
        <taxon>Bifidobacteriaceae</taxon>
        <taxon>Bifidobacterium</taxon>
    </lineage>
</organism>
<reference evidence="3 4" key="1">
    <citation type="submission" date="2020-02" db="EMBL/GenBank/DDBJ databases">
        <title>Characterization of phylogenetic diversity of novel bifidobacterial species isolated in Czech ZOOs.</title>
        <authorList>
            <person name="Lugli G.A."/>
            <person name="Vera N.B."/>
            <person name="Ventura M."/>
        </authorList>
    </citation>
    <scope>NUCLEOTIDE SEQUENCE [LARGE SCALE GENOMIC DNA]</scope>
    <source>
        <strain evidence="3 4">DSM 109958</strain>
    </source>
</reference>
<dbReference type="Gene3D" id="3.30.420.40">
    <property type="match status" value="1"/>
</dbReference>
<dbReference type="EMBL" id="JAAIIH010000002">
    <property type="protein sequence ID" value="NMN00164.1"/>
    <property type="molecule type" value="Genomic_DNA"/>
</dbReference>
<keyword evidence="4" id="KW-1185">Reference proteome</keyword>